<keyword evidence="12 19" id="KW-0675">Receptor</keyword>
<feature type="domain" description="TonB-dependent receptor plug" evidence="18">
    <location>
        <begin position="70"/>
        <end position="175"/>
    </location>
</feature>
<dbReference type="InterPro" id="IPR010105">
    <property type="entry name" value="TonB_sidphr_rcpt"/>
</dbReference>
<proteinExistence type="inferred from homology"/>
<dbReference type="Pfam" id="PF00593">
    <property type="entry name" value="TonB_dep_Rec_b-barrel"/>
    <property type="match status" value="1"/>
</dbReference>
<keyword evidence="13 14" id="KW-0998">Cell outer membrane</keyword>
<reference evidence="19 20" key="1">
    <citation type="submission" date="2020-04" db="EMBL/GenBank/DDBJ databases">
        <title>Luteolibacter sp. G-1-1-1 isolated from soil.</title>
        <authorList>
            <person name="Dahal R.H."/>
        </authorList>
    </citation>
    <scope>NUCLEOTIDE SEQUENCE [LARGE SCALE GENOMIC DNA]</scope>
    <source>
        <strain evidence="19 20">G-1-1-1</strain>
    </source>
</reference>
<dbReference type="Gene3D" id="2.40.170.20">
    <property type="entry name" value="TonB-dependent receptor, beta-barrel domain"/>
    <property type="match status" value="1"/>
</dbReference>
<evidence type="ECO:0000256" key="9">
    <source>
        <dbReference type="ARBA" id="ARBA00023065"/>
    </source>
</evidence>
<keyword evidence="11 14" id="KW-0472">Membrane</keyword>
<dbReference type="InterPro" id="IPR039426">
    <property type="entry name" value="TonB-dep_rcpt-like"/>
</dbReference>
<dbReference type="InterPro" id="IPR036942">
    <property type="entry name" value="Beta-barrel_TonB_sf"/>
</dbReference>
<dbReference type="GO" id="GO:0009279">
    <property type="term" value="C:cell outer membrane"/>
    <property type="evidence" value="ECO:0007669"/>
    <property type="project" value="UniProtKB-SubCell"/>
</dbReference>
<evidence type="ECO:0000256" key="8">
    <source>
        <dbReference type="ARBA" id="ARBA00023004"/>
    </source>
</evidence>
<evidence type="ECO:0000256" key="4">
    <source>
        <dbReference type="ARBA" id="ARBA00022452"/>
    </source>
</evidence>
<dbReference type="EMBL" id="CP051774">
    <property type="protein sequence ID" value="QJE97835.1"/>
    <property type="molecule type" value="Genomic_DNA"/>
</dbReference>
<dbReference type="InterPro" id="IPR037066">
    <property type="entry name" value="Plug_dom_sf"/>
</dbReference>
<dbReference type="GO" id="GO:0038023">
    <property type="term" value="F:signaling receptor activity"/>
    <property type="evidence" value="ECO:0007669"/>
    <property type="project" value="InterPro"/>
</dbReference>
<dbReference type="PROSITE" id="PS52016">
    <property type="entry name" value="TONB_DEPENDENT_REC_3"/>
    <property type="match status" value="1"/>
</dbReference>
<keyword evidence="6 14" id="KW-0812">Transmembrane</keyword>
<keyword evidence="3 14" id="KW-0813">Transport</keyword>
<keyword evidence="7 16" id="KW-0732">Signal</keyword>
<evidence type="ECO:0000259" key="17">
    <source>
        <dbReference type="Pfam" id="PF00593"/>
    </source>
</evidence>
<keyword evidence="4 14" id="KW-1134">Transmembrane beta strand</keyword>
<dbReference type="GO" id="GO:0015344">
    <property type="term" value="F:siderophore uptake transmembrane transporter activity"/>
    <property type="evidence" value="ECO:0007669"/>
    <property type="project" value="TreeGrafter"/>
</dbReference>
<evidence type="ECO:0000256" key="14">
    <source>
        <dbReference type="PROSITE-ProRule" id="PRU01360"/>
    </source>
</evidence>
<comment type="subcellular location">
    <subcellularLocation>
        <location evidence="1 14">Cell outer membrane</location>
        <topology evidence="1 14">Multi-pass membrane protein</topology>
    </subcellularLocation>
</comment>
<evidence type="ECO:0000256" key="2">
    <source>
        <dbReference type="ARBA" id="ARBA00009810"/>
    </source>
</evidence>
<keyword evidence="20" id="KW-1185">Reference proteome</keyword>
<evidence type="ECO:0000256" key="13">
    <source>
        <dbReference type="ARBA" id="ARBA00023237"/>
    </source>
</evidence>
<evidence type="ECO:0000256" key="6">
    <source>
        <dbReference type="ARBA" id="ARBA00022692"/>
    </source>
</evidence>
<evidence type="ECO:0000256" key="10">
    <source>
        <dbReference type="ARBA" id="ARBA00023077"/>
    </source>
</evidence>
<evidence type="ECO:0000256" key="3">
    <source>
        <dbReference type="ARBA" id="ARBA00022448"/>
    </source>
</evidence>
<evidence type="ECO:0000256" key="5">
    <source>
        <dbReference type="ARBA" id="ARBA00022496"/>
    </source>
</evidence>
<keyword evidence="9" id="KW-0406">Ion transport</keyword>
<keyword evidence="5" id="KW-0410">Iron transport</keyword>
<dbReference type="PANTHER" id="PTHR32552">
    <property type="entry name" value="FERRICHROME IRON RECEPTOR-RELATED"/>
    <property type="match status" value="1"/>
</dbReference>
<feature type="chain" id="PRO_5032988525" evidence="16">
    <location>
        <begin position="33"/>
        <end position="722"/>
    </location>
</feature>
<dbReference type="KEGG" id="luo:HHL09_19280"/>
<evidence type="ECO:0000313" key="19">
    <source>
        <dbReference type="EMBL" id="QJE97835.1"/>
    </source>
</evidence>
<dbReference type="CDD" id="cd01347">
    <property type="entry name" value="ligand_gated_channel"/>
    <property type="match status" value="1"/>
</dbReference>
<dbReference type="Gene3D" id="2.170.130.10">
    <property type="entry name" value="TonB-dependent receptor, plug domain"/>
    <property type="match status" value="1"/>
</dbReference>
<organism evidence="19 20">
    <name type="scientific">Luteolibacter luteus</name>
    <dbReference type="NCBI Taxonomy" id="2728835"/>
    <lineage>
        <taxon>Bacteria</taxon>
        <taxon>Pseudomonadati</taxon>
        <taxon>Verrucomicrobiota</taxon>
        <taxon>Verrucomicrobiia</taxon>
        <taxon>Verrucomicrobiales</taxon>
        <taxon>Verrucomicrobiaceae</taxon>
        <taxon>Luteolibacter</taxon>
    </lineage>
</organism>
<evidence type="ECO:0000256" key="15">
    <source>
        <dbReference type="RuleBase" id="RU003357"/>
    </source>
</evidence>
<evidence type="ECO:0000256" key="1">
    <source>
        <dbReference type="ARBA" id="ARBA00004571"/>
    </source>
</evidence>
<name>A0A858RM97_9BACT</name>
<dbReference type="GO" id="GO:0015891">
    <property type="term" value="P:siderophore transport"/>
    <property type="evidence" value="ECO:0007669"/>
    <property type="project" value="InterPro"/>
</dbReference>
<dbReference type="FunFam" id="2.170.130.10:FF:000001">
    <property type="entry name" value="Catecholate siderophore TonB-dependent receptor"/>
    <property type="match status" value="1"/>
</dbReference>
<evidence type="ECO:0000259" key="18">
    <source>
        <dbReference type="Pfam" id="PF07715"/>
    </source>
</evidence>
<dbReference type="PANTHER" id="PTHR32552:SF68">
    <property type="entry name" value="FERRICHROME OUTER MEMBRANE TRANSPORTER_PHAGE RECEPTOR"/>
    <property type="match status" value="1"/>
</dbReference>
<dbReference type="InterPro" id="IPR000531">
    <property type="entry name" value="Beta-barrel_TonB"/>
</dbReference>
<sequence>MRFHSPRESVSRSRLLALSLTTALVTSHSLFAQEAASPPKPLEEMVVEASKPQGPVAKIAEAPTKTNLPLLETPQSVSVVSRTEIERRGAQSVAEALTYTPGVVVGVGGEDSRFDDILIRGYDAGSTSANMYRDGLRVPTGGQWTRSQFDVFGMESIEVLKGPSAVLYGQVAPGGLINQVSKRPTAHHRGMASVQYGSFDTWQVAADSSGPLDAEGHFLYRIAGLYRDGGSQVDYTDLERKFIAPSFTWNLSEDTSLTLLAAYQEDRGGSTYQFLPVTGTLYPAPLGYIRRGNFLGEPDHNTFDRDQWSLGYELKHRFNEVLSFQQNARFADVSTFYEGVVAGRTVPTASGMMSRRAVRGIGDSHNFTIDSRLQAEFATGEVEHTMLAGFDYIRGAWTHLRTGTNNVPPINIFLPIYTGITAPFTPQVAQDVTESQKGIYVQEQMKWGGWHLTLGGRYDNSDIELLNTITKATTITDSDAYTGRAGLLYLFDSGIAPYASYATSFEPVSGTDANGAPFDPSEGEQFEVGVKYEPKDFNALFTVSAFQLTQENVLTLDPSDPLYQTQTGEIELRGVELEAKVALAEGLALTGGWTLMESEITKNNDGNLGNDFANVPSHTGSLWLDYTFQSGPLEGLGIGSGVRYVGDRFGDNANVYHIPSYTLVDAGIRYDLGKLSSALEGTRVSLTASNIADKTYVAKAETVSSANYGPGRSINLNLSYSW</sequence>
<dbReference type="RefSeq" id="WP_169456261.1">
    <property type="nucleotide sequence ID" value="NZ_CP051774.1"/>
</dbReference>
<gene>
    <name evidence="19" type="ORF">HHL09_19280</name>
</gene>
<dbReference type="NCBIfam" id="TIGR01783">
    <property type="entry name" value="TonB-siderophor"/>
    <property type="match status" value="1"/>
</dbReference>
<dbReference type="Proteomes" id="UP000501812">
    <property type="component" value="Chromosome"/>
</dbReference>
<dbReference type="FunFam" id="2.40.170.20:FF:000005">
    <property type="entry name" value="TonB-dependent siderophore receptor"/>
    <property type="match status" value="1"/>
</dbReference>
<evidence type="ECO:0000256" key="12">
    <source>
        <dbReference type="ARBA" id="ARBA00023170"/>
    </source>
</evidence>
<evidence type="ECO:0000313" key="20">
    <source>
        <dbReference type="Proteomes" id="UP000501812"/>
    </source>
</evidence>
<evidence type="ECO:0000256" key="11">
    <source>
        <dbReference type="ARBA" id="ARBA00023136"/>
    </source>
</evidence>
<keyword evidence="8" id="KW-0408">Iron</keyword>
<feature type="signal peptide" evidence="16">
    <location>
        <begin position="1"/>
        <end position="32"/>
    </location>
</feature>
<dbReference type="SUPFAM" id="SSF56935">
    <property type="entry name" value="Porins"/>
    <property type="match status" value="1"/>
</dbReference>
<keyword evidence="10 15" id="KW-0798">TonB box</keyword>
<dbReference type="Pfam" id="PF07715">
    <property type="entry name" value="Plug"/>
    <property type="match status" value="1"/>
</dbReference>
<protein>
    <submittedName>
        <fullName evidence="19">TonB-dependent siderophore receptor</fullName>
    </submittedName>
</protein>
<comment type="similarity">
    <text evidence="2 14 15">Belongs to the TonB-dependent receptor family.</text>
</comment>
<dbReference type="AlphaFoldDB" id="A0A858RM97"/>
<evidence type="ECO:0000256" key="7">
    <source>
        <dbReference type="ARBA" id="ARBA00022729"/>
    </source>
</evidence>
<evidence type="ECO:0000256" key="16">
    <source>
        <dbReference type="SAM" id="SignalP"/>
    </source>
</evidence>
<dbReference type="InterPro" id="IPR012910">
    <property type="entry name" value="Plug_dom"/>
</dbReference>
<feature type="domain" description="TonB-dependent receptor-like beta-barrel" evidence="17">
    <location>
        <begin position="248"/>
        <end position="690"/>
    </location>
</feature>
<accession>A0A858RM97</accession>